<dbReference type="AlphaFoldDB" id="A0A4U0U8J3"/>
<keyword evidence="4" id="KW-1185">Reference proteome</keyword>
<evidence type="ECO:0000313" key="4">
    <source>
        <dbReference type="Proteomes" id="UP000308549"/>
    </source>
</evidence>
<comment type="caution">
    <text evidence="3">The sequence shown here is derived from an EMBL/GenBank/DDBJ whole genome shotgun (WGS) entry which is preliminary data.</text>
</comment>
<dbReference type="OrthoDB" id="2963168at2759"/>
<dbReference type="InterPro" id="IPR013126">
    <property type="entry name" value="Hsp_70_fam"/>
</dbReference>
<evidence type="ECO:0000313" key="3">
    <source>
        <dbReference type="EMBL" id="TKA31377.1"/>
    </source>
</evidence>
<dbReference type="GO" id="GO:0005524">
    <property type="term" value="F:ATP binding"/>
    <property type="evidence" value="ECO:0007669"/>
    <property type="project" value="UniProtKB-KW"/>
</dbReference>
<dbReference type="PANTHER" id="PTHR14187">
    <property type="entry name" value="ALPHA KINASE/ELONGATION FACTOR 2 KINASE"/>
    <property type="match status" value="1"/>
</dbReference>
<dbReference type="GO" id="GO:0140662">
    <property type="term" value="F:ATP-dependent protein folding chaperone"/>
    <property type="evidence" value="ECO:0007669"/>
    <property type="project" value="InterPro"/>
</dbReference>
<dbReference type="Proteomes" id="UP000308549">
    <property type="component" value="Unassembled WGS sequence"/>
</dbReference>
<evidence type="ECO:0008006" key="5">
    <source>
        <dbReference type="Google" id="ProtNLM"/>
    </source>
</evidence>
<dbReference type="InterPro" id="IPR043129">
    <property type="entry name" value="ATPase_NBD"/>
</dbReference>
<keyword evidence="1" id="KW-0547">Nucleotide-binding</keyword>
<dbReference type="Gene3D" id="3.30.420.40">
    <property type="match status" value="1"/>
</dbReference>
<gene>
    <name evidence="3" type="ORF">B0A50_02223</name>
</gene>
<accession>A0A4U0U8J3</accession>
<organism evidence="3 4">
    <name type="scientific">Salinomyces thailandicus</name>
    <dbReference type="NCBI Taxonomy" id="706561"/>
    <lineage>
        <taxon>Eukaryota</taxon>
        <taxon>Fungi</taxon>
        <taxon>Dikarya</taxon>
        <taxon>Ascomycota</taxon>
        <taxon>Pezizomycotina</taxon>
        <taxon>Dothideomycetes</taxon>
        <taxon>Dothideomycetidae</taxon>
        <taxon>Mycosphaerellales</taxon>
        <taxon>Teratosphaeriaceae</taxon>
        <taxon>Salinomyces</taxon>
    </lineage>
</organism>
<protein>
    <recommendedName>
        <fullName evidence="5">Actin-like ATPase domain-containing protein</fullName>
    </recommendedName>
</protein>
<evidence type="ECO:0000256" key="2">
    <source>
        <dbReference type="ARBA" id="ARBA00022840"/>
    </source>
</evidence>
<dbReference type="PANTHER" id="PTHR14187:SF82">
    <property type="entry name" value="FAMILY CHAPERONE, PUTATIVE (AFU_ORTHOLOGUE AFUA_7G08575)-RELATED"/>
    <property type="match status" value="1"/>
</dbReference>
<dbReference type="EMBL" id="NAJL01000008">
    <property type="protein sequence ID" value="TKA31377.1"/>
    <property type="molecule type" value="Genomic_DNA"/>
</dbReference>
<evidence type="ECO:0000256" key="1">
    <source>
        <dbReference type="ARBA" id="ARBA00022741"/>
    </source>
</evidence>
<reference evidence="3 4" key="1">
    <citation type="submission" date="2017-03" db="EMBL/GenBank/DDBJ databases">
        <title>Genomes of endolithic fungi from Antarctica.</title>
        <authorList>
            <person name="Coleine C."/>
            <person name="Masonjones S."/>
            <person name="Stajich J.E."/>
        </authorList>
    </citation>
    <scope>NUCLEOTIDE SEQUENCE [LARGE SCALE GENOMIC DNA]</scope>
    <source>
        <strain evidence="3 4">CCFEE 6315</strain>
    </source>
</reference>
<dbReference type="SUPFAM" id="SSF53067">
    <property type="entry name" value="Actin-like ATPase domain"/>
    <property type="match status" value="2"/>
</dbReference>
<dbReference type="Pfam" id="PF00012">
    <property type="entry name" value="HSP70"/>
    <property type="match status" value="1"/>
</dbReference>
<keyword evidence="2" id="KW-0067">ATP-binding</keyword>
<name>A0A4U0U8J3_9PEZI</name>
<proteinExistence type="predicted"/>
<sequence>MERSKPPVDRLVVGIDFGTTFSGVAAAYSASPDAPDEISVIKTWPGGNNITSDKVPSEIAYDAAATSPSDLKVAGGRCANTSGGNIKRNKLADAFHFNALSTSPDAGKLLAVSDSTTASTMRWGFQVRPDKQRLRCLKLLLDPAQPLPKYVSLDDLQEQLVGTQKNVGTVVAEYMRALFDHAKEVLNRRYGEFFMSTTSLKVVLTVPAVWSDAAQDATLRAAKAAGMGQDITLIFEPEAAAVYALQAIQPNHLKVGHNFVVVDAGGGTVDLITYGIRQLAPLRLDEVVRGSGGCCGAAFLNILFEDFVRQKLGDDSFDEIRLNKPRSWMMALKYFEDYVKRHYDPAEDDLFNIPFPGIPDNADAGIDQGFLCMDTADVGSLFKPVIDDILTLVEGQMRSVRAMDKTVNALILVGGFGQSECLLKCLRSRFAEAQPRVEVMQPVNAWTAVVRGAVLRGLEGEELVLNRKARRHYGVSASHKFNRRKHSLDVKYWDKYDEKWKAADQMTWFISKGATVSSTEPVTFPFYRNCQPGQGRTSTIELLVCDDDEAPRQHNVNPGAKTRVLCQMMPDLDKVPGHLWSDHVNASGLRFQSLDYDIGMQVESGGLRFDFRVDDVVYGKVTATFD</sequence>
<dbReference type="CDD" id="cd10170">
    <property type="entry name" value="ASKHA_NBD_HSP70"/>
    <property type="match status" value="1"/>
</dbReference>